<keyword evidence="3" id="KW-1003">Cell membrane</keyword>
<dbReference type="PANTHER" id="PTHR30221:SF1">
    <property type="entry name" value="SMALL-CONDUCTANCE MECHANOSENSITIVE CHANNEL"/>
    <property type="match status" value="1"/>
</dbReference>
<feature type="signal peptide" evidence="9">
    <location>
        <begin position="1"/>
        <end position="17"/>
    </location>
</feature>
<feature type="transmembrane region" description="Helical" evidence="8">
    <location>
        <begin position="173"/>
        <end position="191"/>
    </location>
</feature>
<feature type="domain" description="Mechanosensitive ion channel MscS C-terminal" evidence="11">
    <location>
        <begin position="269"/>
        <end position="348"/>
    </location>
</feature>
<feature type="transmembrane region" description="Helical" evidence="8">
    <location>
        <begin position="105"/>
        <end position="123"/>
    </location>
</feature>
<feature type="compositionally biased region" description="Polar residues" evidence="7">
    <location>
        <begin position="30"/>
        <end position="53"/>
    </location>
</feature>
<organism evidence="13 14">
    <name type="scientific">Saltatorellus ferox</name>
    <dbReference type="NCBI Taxonomy" id="2528018"/>
    <lineage>
        <taxon>Bacteria</taxon>
        <taxon>Pseudomonadati</taxon>
        <taxon>Planctomycetota</taxon>
        <taxon>Planctomycetia</taxon>
        <taxon>Planctomycetia incertae sedis</taxon>
        <taxon>Saltatorellus</taxon>
    </lineage>
</organism>
<dbReference type="Proteomes" id="UP000320390">
    <property type="component" value="Chromosome"/>
</dbReference>
<dbReference type="InterPro" id="IPR010920">
    <property type="entry name" value="LSM_dom_sf"/>
</dbReference>
<feature type="transmembrane region" description="Helical" evidence="8">
    <location>
        <begin position="144"/>
        <end position="167"/>
    </location>
</feature>
<keyword evidence="14" id="KW-1185">Reference proteome</keyword>
<reference evidence="13 14" key="1">
    <citation type="submission" date="2019-02" db="EMBL/GenBank/DDBJ databases">
        <title>Deep-cultivation of Planctomycetes and their phenomic and genomic characterization uncovers novel biology.</title>
        <authorList>
            <person name="Wiegand S."/>
            <person name="Jogler M."/>
            <person name="Boedeker C."/>
            <person name="Pinto D."/>
            <person name="Vollmers J."/>
            <person name="Rivas-Marin E."/>
            <person name="Kohn T."/>
            <person name="Peeters S.H."/>
            <person name="Heuer A."/>
            <person name="Rast P."/>
            <person name="Oberbeckmann S."/>
            <person name="Bunk B."/>
            <person name="Jeske O."/>
            <person name="Meyerdierks A."/>
            <person name="Storesund J.E."/>
            <person name="Kallscheuer N."/>
            <person name="Luecker S."/>
            <person name="Lage O.M."/>
            <person name="Pohl T."/>
            <person name="Merkel B.J."/>
            <person name="Hornburger P."/>
            <person name="Mueller R.-W."/>
            <person name="Bruemmer F."/>
            <person name="Labrenz M."/>
            <person name="Spormann A.M."/>
            <person name="Op den Camp H."/>
            <person name="Overmann J."/>
            <person name="Amann R."/>
            <person name="Jetten M.S.M."/>
            <person name="Mascher T."/>
            <person name="Medema M.H."/>
            <person name="Devos D.P."/>
            <person name="Kaster A.-K."/>
            <person name="Ovreas L."/>
            <person name="Rohde M."/>
            <person name="Galperin M.Y."/>
            <person name="Jogler C."/>
        </authorList>
    </citation>
    <scope>NUCLEOTIDE SEQUENCE [LARGE SCALE GENOMIC DNA]</scope>
    <source>
        <strain evidence="13 14">Poly30</strain>
    </source>
</reference>
<dbReference type="SUPFAM" id="SSF82689">
    <property type="entry name" value="Mechanosensitive channel protein MscS (YggB), C-terminal domain"/>
    <property type="match status" value="1"/>
</dbReference>
<protein>
    <submittedName>
        <fullName evidence="13">Small-conductance mechanosensitive channel</fullName>
    </submittedName>
</protein>
<evidence type="ECO:0000256" key="7">
    <source>
        <dbReference type="SAM" id="MobiDB-lite"/>
    </source>
</evidence>
<dbReference type="EMBL" id="CP036434">
    <property type="protein sequence ID" value="QDV09580.1"/>
    <property type="molecule type" value="Genomic_DNA"/>
</dbReference>
<keyword evidence="5 8" id="KW-1133">Transmembrane helix</keyword>
<keyword evidence="9" id="KW-0732">Signal</keyword>
<evidence type="ECO:0000313" key="13">
    <source>
        <dbReference type="EMBL" id="QDV09580.1"/>
    </source>
</evidence>
<feature type="domain" description="Mechanosensitive ion channel MscS" evidence="10">
    <location>
        <begin position="193"/>
        <end position="259"/>
    </location>
</feature>
<feature type="region of interest" description="Disordered" evidence="7">
    <location>
        <begin position="26"/>
        <end position="74"/>
    </location>
</feature>
<dbReference type="InterPro" id="IPR023408">
    <property type="entry name" value="MscS_beta-dom_sf"/>
</dbReference>
<comment type="similarity">
    <text evidence="2">Belongs to the MscS (TC 1.A.23) family.</text>
</comment>
<comment type="subcellular location">
    <subcellularLocation>
        <location evidence="1">Cell membrane</location>
        <topology evidence="1">Multi-pass membrane protein</topology>
    </subcellularLocation>
</comment>
<dbReference type="InterPro" id="IPR011066">
    <property type="entry name" value="MscS_channel_C_sf"/>
</dbReference>
<dbReference type="Gene3D" id="3.30.70.100">
    <property type="match status" value="1"/>
</dbReference>
<feature type="chain" id="PRO_5021838184" evidence="9">
    <location>
        <begin position="18"/>
        <end position="369"/>
    </location>
</feature>
<keyword evidence="4 8" id="KW-0812">Transmembrane</keyword>
<dbReference type="Pfam" id="PF21082">
    <property type="entry name" value="MS_channel_3rd"/>
    <property type="match status" value="1"/>
</dbReference>
<dbReference type="GO" id="GO:0008381">
    <property type="term" value="F:mechanosensitive monoatomic ion channel activity"/>
    <property type="evidence" value="ECO:0007669"/>
    <property type="project" value="InterPro"/>
</dbReference>
<dbReference type="InterPro" id="IPR045275">
    <property type="entry name" value="MscS_archaea/bacteria_type"/>
</dbReference>
<keyword evidence="6 8" id="KW-0472">Membrane</keyword>
<dbReference type="InterPro" id="IPR011014">
    <property type="entry name" value="MscS_channel_TM-2"/>
</dbReference>
<dbReference type="InterPro" id="IPR049142">
    <property type="entry name" value="MS_channel_1st"/>
</dbReference>
<proteinExistence type="inferred from homology"/>
<name>A0A518EZR5_9BACT</name>
<gene>
    <name evidence="13" type="primary">mscS_3</name>
    <name evidence="13" type="ORF">Poly30_51380</name>
</gene>
<evidence type="ECO:0000256" key="8">
    <source>
        <dbReference type="SAM" id="Phobius"/>
    </source>
</evidence>
<evidence type="ECO:0000256" key="2">
    <source>
        <dbReference type="ARBA" id="ARBA00008017"/>
    </source>
</evidence>
<dbReference type="Gene3D" id="1.10.287.1260">
    <property type="match status" value="1"/>
</dbReference>
<evidence type="ECO:0000256" key="9">
    <source>
        <dbReference type="SAM" id="SignalP"/>
    </source>
</evidence>
<dbReference type="InterPro" id="IPR049278">
    <property type="entry name" value="MS_channel_C"/>
</dbReference>
<sequence precursor="true">MGASVRRVALLSFLVMALVLGMARDASGQAPPQDSGPSATQRAPASEGPSSERSVPAATEDAATPSPQASGLEGAKLGVEREVRSLFSDPVPTLKRWFLEDGPRVAGRLLLFLLILIIAKVLARIAGRIVRRAVARSAKNASELFKAFIENTVSNVVFILGLILALQNLGLDVAPLIAGVGVVGFIVGFALQDTLGNFAAGIMLLTYRPFDVGDFVEVAGKEGTVDSMTLVSTTLMTLDNQRLTIPNGKIWGDVIRNATANDRRRMNETVGIGYDDDIARAEAVAMEVAKSLQHVLADPEPQVLVTSLGDSSVNLSIRAWVPTKEYFGSCCELRRSVKLRFDAEGISIPYPQRDVHVRALPKRAEAVES</sequence>
<evidence type="ECO:0000259" key="10">
    <source>
        <dbReference type="Pfam" id="PF00924"/>
    </source>
</evidence>
<evidence type="ECO:0000256" key="1">
    <source>
        <dbReference type="ARBA" id="ARBA00004651"/>
    </source>
</evidence>
<dbReference type="PANTHER" id="PTHR30221">
    <property type="entry name" value="SMALL-CONDUCTANCE MECHANOSENSITIVE CHANNEL"/>
    <property type="match status" value="1"/>
</dbReference>
<feature type="domain" description="Mechanosensitive ion channel transmembrane helices 2/3" evidence="12">
    <location>
        <begin position="153"/>
        <end position="192"/>
    </location>
</feature>
<evidence type="ECO:0000313" key="14">
    <source>
        <dbReference type="Proteomes" id="UP000320390"/>
    </source>
</evidence>
<evidence type="ECO:0000256" key="3">
    <source>
        <dbReference type="ARBA" id="ARBA00022475"/>
    </source>
</evidence>
<dbReference type="Pfam" id="PF00924">
    <property type="entry name" value="MS_channel_2nd"/>
    <property type="match status" value="1"/>
</dbReference>
<dbReference type="Gene3D" id="2.30.30.60">
    <property type="match status" value="1"/>
</dbReference>
<dbReference type="GO" id="GO:0005886">
    <property type="term" value="C:plasma membrane"/>
    <property type="evidence" value="ECO:0007669"/>
    <property type="project" value="UniProtKB-SubCell"/>
</dbReference>
<evidence type="ECO:0000259" key="11">
    <source>
        <dbReference type="Pfam" id="PF21082"/>
    </source>
</evidence>
<evidence type="ECO:0000256" key="6">
    <source>
        <dbReference type="ARBA" id="ARBA00023136"/>
    </source>
</evidence>
<evidence type="ECO:0000259" key="12">
    <source>
        <dbReference type="Pfam" id="PF21088"/>
    </source>
</evidence>
<accession>A0A518EZR5</accession>
<evidence type="ECO:0000256" key="5">
    <source>
        <dbReference type="ARBA" id="ARBA00022989"/>
    </source>
</evidence>
<dbReference type="Pfam" id="PF21088">
    <property type="entry name" value="MS_channel_1st"/>
    <property type="match status" value="1"/>
</dbReference>
<evidence type="ECO:0000256" key="4">
    <source>
        <dbReference type="ARBA" id="ARBA00022692"/>
    </source>
</evidence>
<dbReference type="SUPFAM" id="SSF50182">
    <property type="entry name" value="Sm-like ribonucleoproteins"/>
    <property type="match status" value="1"/>
</dbReference>
<dbReference type="AlphaFoldDB" id="A0A518EZR5"/>
<dbReference type="SUPFAM" id="SSF82861">
    <property type="entry name" value="Mechanosensitive channel protein MscS (YggB), transmembrane region"/>
    <property type="match status" value="1"/>
</dbReference>
<dbReference type="InterPro" id="IPR006685">
    <property type="entry name" value="MscS_channel_2nd"/>
</dbReference>